<comment type="caution">
    <text evidence="1">The sequence shown here is derived from an EMBL/GenBank/DDBJ whole genome shotgun (WGS) entry which is preliminary data.</text>
</comment>
<reference evidence="1 2" key="1">
    <citation type="submission" date="2020-09" db="EMBL/GenBank/DDBJ databases">
        <title>Sinomicrobium weinanense sp. nov., a halophilic bacteria isolated from saline-alkali soil.</title>
        <authorList>
            <person name="Wu P."/>
            <person name="Ren H."/>
            <person name="Mei Y."/>
            <person name="Liang Y."/>
            <person name="Chen Z."/>
        </authorList>
    </citation>
    <scope>NUCLEOTIDE SEQUENCE [LARGE SCALE GENOMIC DNA]</scope>
    <source>
        <strain evidence="1 2">FJxs</strain>
    </source>
</reference>
<gene>
    <name evidence="1" type="ORF">IBL28_21560</name>
</gene>
<evidence type="ECO:0008006" key="3">
    <source>
        <dbReference type="Google" id="ProtNLM"/>
    </source>
</evidence>
<protein>
    <recommendedName>
        <fullName evidence="3">Carboxypeptidase regulatory-like domain-containing protein</fullName>
    </recommendedName>
</protein>
<accession>A0A926JVX8</accession>
<sequence>MDIFGLKSKVPRGGKWSLIVLFGLSIGLTSCDSMQNLQGYVVDAETGKPVTGATYRQYNKKKELKDTVGPYGGYQPPKTDSLGWFQGYQIVNGFPGGPRMKIRIEKEGYQPVDIRWKPRANSRDTLKILLEKGIAK</sequence>
<dbReference type="SUPFAM" id="SSF49464">
    <property type="entry name" value="Carboxypeptidase regulatory domain-like"/>
    <property type="match status" value="1"/>
</dbReference>
<dbReference type="InterPro" id="IPR008969">
    <property type="entry name" value="CarboxyPept-like_regulatory"/>
</dbReference>
<keyword evidence="2" id="KW-1185">Reference proteome</keyword>
<organism evidence="1 2">
    <name type="scientific">Sinomicrobium weinanense</name>
    <dbReference type="NCBI Taxonomy" id="2842200"/>
    <lineage>
        <taxon>Bacteria</taxon>
        <taxon>Pseudomonadati</taxon>
        <taxon>Bacteroidota</taxon>
        <taxon>Flavobacteriia</taxon>
        <taxon>Flavobacteriales</taxon>
        <taxon>Flavobacteriaceae</taxon>
        <taxon>Sinomicrobium</taxon>
    </lineage>
</organism>
<evidence type="ECO:0000313" key="1">
    <source>
        <dbReference type="EMBL" id="MBC9798568.1"/>
    </source>
</evidence>
<name>A0A926JVX8_9FLAO</name>
<dbReference type="Proteomes" id="UP000653730">
    <property type="component" value="Unassembled WGS sequence"/>
</dbReference>
<dbReference type="PROSITE" id="PS51257">
    <property type="entry name" value="PROKAR_LIPOPROTEIN"/>
    <property type="match status" value="1"/>
</dbReference>
<evidence type="ECO:0000313" key="2">
    <source>
        <dbReference type="Proteomes" id="UP000653730"/>
    </source>
</evidence>
<dbReference type="AlphaFoldDB" id="A0A926JVX8"/>
<proteinExistence type="predicted"/>
<dbReference type="EMBL" id="JACVDC010000134">
    <property type="protein sequence ID" value="MBC9798568.1"/>
    <property type="molecule type" value="Genomic_DNA"/>
</dbReference>